<dbReference type="Proteomes" id="UP001279734">
    <property type="component" value="Unassembled WGS sequence"/>
</dbReference>
<accession>A0AAD3T162</accession>
<feature type="domain" description="CRIB" evidence="1">
    <location>
        <begin position="117"/>
        <end position="130"/>
    </location>
</feature>
<dbReference type="SMART" id="SM00285">
    <property type="entry name" value="PBD"/>
    <property type="match status" value="1"/>
</dbReference>
<dbReference type="Pfam" id="PF00786">
    <property type="entry name" value="PBD"/>
    <property type="match status" value="1"/>
</dbReference>
<keyword evidence="3" id="KW-1185">Reference proteome</keyword>
<dbReference type="EMBL" id="BSYO01000021">
    <property type="protein sequence ID" value="GMH20252.1"/>
    <property type="molecule type" value="Genomic_DNA"/>
</dbReference>
<sequence length="176" mass="19396">MATISDLFKFEDSNSCQIVSSSCLMVCEGMKGRIKRQIFLPFSMGCASESSVVVGRQEEGKRSSCTNMTSSFAFLALPKPNISCGSRLLIKRFKSLSQLFVYKDEVDEEEMEMTMEIGFPTDVKHLTHIGWDGSIKGCEDLSTSEIISFPSISVSQFEIAMAAQSDASDPQLLVNC</sequence>
<dbReference type="CDD" id="cd00132">
    <property type="entry name" value="CRIB"/>
    <property type="match status" value="1"/>
</dbReference>
<name>A0AAD3T162_NEPGR</name>
<dbReference type="PANTHER" id="PTHR46931:SF14">
    <property type="entry name" value="CRIB DOMAIN-CONTAINING PROTEIN RIC2"/>
    <property type="match status" value="1"/>
</dbReference>
<evidence type="ECO:0000313" key="3">
    <source>
        <dbReference type="Proteomes" id="UP001279734"/>
    </source>
</evidence>
<organism evidence="2 3">
    <name type="scientific">Nepenthes gracilis</name>
    <name type="common">Slender pitcher plant</name>
    <dbReference type="NCBI Taxonomy" id="150966"/>
    <lineage>
        <taxon>Eukaryota</taxon>
        <taxon>Viridiplantae</taxon>
        <taxon>Streptophyta</taxon>
        <taxon>Embryophyta</taxon>
        <taxon>Tracheophyta</taxon>
        <taxon>Spermatophyta</taxon>
        <taxon>Magnoliopsida</taxon>
        <taxon>eudicotyledons</taxon>
        <taxon>Gunneridae</taxon>
        <taxon>Pentapetalae</taxon>
        <taxon>Caryophyllales</taxon>
        <taxon>Nepenthaceae</taxon>
        <taxon>Nepenthes</taxon>
    </lineage>
</organism>
<evidence type="ECO:0000259" key="1">
    <source>
        <dbReference type="PROSITE" id="PS50108"/>
    </source>
</evidence>
<dbReference type="PROSITE" id="PS50108">
    <property type="entry name" value="CRIB"/>
    <property type="match status" value="1"/>
</dbReference>
<dbReference type="InterPro" id="IPR000095">
    <property type="entry name" value="CRIB_dom"/>
</dbReference>
<proteinExistence type="predicted"/>
<comment type="caution">
    <text evidence="2">The sequence shown here is derived from an EMBL/GenBank/DDBJ whole genome shotgun (WGS) entry which is preliminary data.</text>
</comment>
<gene>
    <name evidence="2" type="ORF">Nepgr_022093</name>
</gene>
<dbReference type="AlphaFoldDB" id="A0AAD3T162"/>
<dbReference type="PANTHER" id="PTHR46931">
    <property type="entry name" value="CRIB DOMAIN-CONTAINING PROTEIN RIC2"/>
    <property type="match status" value="1"/>
</dbReference>
<reference evidence="2" key="1">
    <citation type="submission" date="2023-05" db="EMBL/GenBank/DDBJ databases">
        <title>Nepenthes gracilis genome sequencing.</title>
        <authorList>
            <person name="Fukushima K."/>
        </authorList>
    </citation>
    <scope>NUCLEOTIDE SEQUENCE</scope>
    <source>
        <strain evidence="2">SING2019-196</strain>
    </source>
</reference>
<dbReference type="InterPro" id="IPR044509">
    <property type="entry name" value="RIC2/4"/>
</dbReference>
<protein>
    <recommendedName>
        <fullName evidence="1">CRIB domain-containing protein</fullName>
    </recommendedName>
</protein>
<evidence type="ECO:0000313" key="2">
    <source>
        <dbReference type="EMBL" id="GMH20252.1"/>
    </source>
</evidence>